<dbReference type="AlphaFoldDB" id="A0A3S3RNN3"/>
<dbReference type="InterPro" id="IPR003759">
    <property type="entry name" value="Cbl-bd_cap"/>
</dbReference>
<reference evidence="2 3" key="1">
    <citation type="submission" date="2017-01" db="EMBL/GenBank/DDBJ databases">
        <title>The cable genome- insights into the physiology and evolution of filamentous bacteria capable of sulfide oxidation via long distance electron transfer.</title>
        <authorList>
            <person name="Schreiber L."/>
            <person name="Bjerg J.T."/>
            <person name="Boggild A."/>
            <person name="Van De Vossenberg J."/>
            <person name="Meysman F."/>
            <person name="Nielsen L.P."/>
            <person name="Schramm A."/>
            <person name="Kjeldsen K.U."/>
        </authorList>
    </citation>
    <scope>NUCLEOTIDE SEQUENCE [LARGE SCALE GENOMIC DNA]</scope>
    <source>
        <strain evidence="2">MCF</strain>
    </source>
</reference>
<dbReference type="Gene3D" id="1.10.1240.10">
    <property type="entry name" value="Methionine synthase domain"/>
    <property type="match status" value="1"/>
</dbReference>
<proteinExistence type="predicted"/>
<dbReference type="GO" id="GO:0046872">
    <property type="term" value="F:metal ion binding"/>
    <property type="evidence" value="ECO:0007669"/>
    <property type="project" value="InterPro"/>
</dbReference>
<comment type="caution">
    <text evidence="2">The sequence shown here is derived from an EMBL/GenBank/DDBJ whole genome shotgun (WGS) entry which is preliminary data.</text>
</comment>
<dbReference type="Pfam" id="PF02607">
    <property type="entry name" value="B12-binding_2"/>
    <property type="match status" value="1"/>
</dbReference>
<accession>A0A3S3RNN3</accession>
<dbReference type="PROSITE" id="PS51332">
    <property type="entry name" value="B12_BINDING"/>
    <property type="match status" value="1"/>
</dbReference>
<dbReference type="Pfam" id="PF02310">
    <property type="entry name" value="B12-binding"/>
    <property type="match status" value="1"/>
</dbReference>
<evidence type="ECO:0000313" key="2">
    <source>
        <dbReference type="EMBL" id="RWX44121.1"/>
    </source>
</evidence>
<sequence>MISSQLYQEYLNCLLEGKRLDCTRIVQDLLDRDIPIKALYNDLFEKSLYRVGQLWEFNRISVAKEHLATAITEGLLNLVYPRLFELEHQHKGKRIVISCAANEFHQIGGKMVADICELNGWDAEFLGANMPLDHMLLHIQETKPDLVGLSLTVYFNMSSLKKGIEVIRSNFTHLDIFVGGQAFLWGGTEMLKHYSGVEYIPTLNDIEKSIKES</sequence>
<protein>
    <submittedName>
        <fullName evidence="2">Methanogenic corrinoid protein MtbC1</fullName>
    </submittedName>
</protein>
<dbReference type="Proteomes" id="UP000287853">
    <property type="component" value="Unassembled WGS sequence"/>
</dbReference>
<dbReference type="InterPro" id="IPR036724">
    <property type="entry name" value="Cobalamin-bd_sf"/>
</dbReference>
<feature type="domain" description="B12-binding" evidence="1">
    <location>
        <begin position="92"/>
        <end position="213"/>
    </location>
</feature>
<dbReference type="GO" id="GO:0031419">
    <property type="term" value="F:cobalamin binding"/>
    <property type="evidence" value="ECO:0007669"/>
    <property type="project" value="InterPro"/>
</dbReference>
<dbReference type="SUPFAM" id="SSF52242">
    <property type="entry name" value="Cobalamin (vitamin B12)-binding domain"/>
    <property type="match status" value="1"/>
</dbReference>
<keyword evidence="3" id="KW-1185">Reference proteome</keyword>
<evidence type="ECO:0000313" key="3">
    <source>
        <dbReference type="Proteomes" id="UP000287853"/>
    </source>
</evidence>
<dbReference type="Gene3D" id="3.40.50.280">
    <property type="entry name" value="Cobalamin-binding domain"/>
    <property type="match status" value="1"/>
</dbReference>
<organism evidence="2 3">
    <name type="scientific">Candidatus Electrothrix aarhusensis</name>
    <dbReference type="NCBI Taxonomy" id="1859131"/>
    <lineage>
        <taxon>Bacteria</taxon>
        <taxon>Pseudomonadati</taxon>
        <taxon>Thermodesulfobacteriota</taxon>
        <taxon>Desulfobulbia</taxon>
        <taxon>Desulfobulbales</taxon>
        <taxon>Desulfobulbaceae</taxon>
        <taxon>Candidatus Electrothrix</taxon>
    </lineage>
</organism>
<evidence type="ECO:0000259" key="1">
    <source>
        <dbReference type="PROSITE" id="PS51332"/>
    </source>
</evidence>
<dbReference type="EMBL" id="MTKO01000102">
    <property type="protein sequence ID" value="RWX44121.1"/>
    <property type="molecule type" value="Genomic_DNA"/>
</dbReference>
<name>A0A3S3RNN3_9BACT</name>
<dbReference type="CDD" id="cd02065">
    <property type="entry name" value="B12-binding_like"/>
    <property type="match status" value="1"/>
</dbReference>
<dbReference type="InterPro" id="IPR006158">
    <property type="entry name" value="Cobalamin-bd"/>
</dbReference>
<gene>
    <name evidence="2" type="ORF">H206_02679</name>
</gene>
<dbReference type="InterPro" id="IPR036594">
    <property type="entry name" value="Meth_synthase_dom"/>
</dbReference>